<protein>
    <submittedName>
        <fullName evidence="4">Uncharacterized protein</fullName>
    </submittedName>
</protein>
<dbReference type="PANTHER" id="PTHR36842:SF1">
    <property type="entry name" value="PROTEIN TOLB"/>
    <property type="match status" value="1"/>
</dbReference>
<reference evidence="5" key="2">
    <citation type="journal article" date="2016" name="Int. J. Syst. Evol. Microbiol.">
        <title>Complete genome sequence and cell structure of Limnochorda pilosa, a Gram-negative spore-former within the phylum Firmicutes.</title>
        <authorList>
            <person name="Watanabe M."/>
            <person name="Kojima H."/>
            <person name="Fukui M."/>
        </authorList>
    </citation>
    <scope>NUCLEOTIDE SEQUENCE [LARGE SCALE GENOMIC DNA]</scope>
    <source>
        <strain evidence="5">HC45</strain>
    </source>
</reference>
<gene>
    <name evidence="4" type="ORF">LIP_2818</name>
</gene>
<dbReference type="Pfam" id="PF07676">
    <property type="entry name" value="PD40"/>
    <property type="match status" value="2"/>
</dbReference>
<dbReference type="PANTHER" id="PTHR36842">
    <property type="entry name" value="PROTEIN TOLB HOMOLOG"/>
    <property type="match status" value="1"/>
</dbReference>
<dbReference type="RefSeq" id="WP_068139307.1">
    <property type="nucleotide sequence ID" value="NZ_AP014924.1"/>
</dbReference>
<evidence type="ECO:0000256" key="3">
    <source>
        <dbReference type="SAM" id="SignalP"/>
    </source>
</evidence>
<dbReference type="InterPro" id="IPR011659">
    <property type="entry name" value="WD40"/>
</dbReference>
<dbReference type="AlphaFoldDB" id="A0A0K2SNT1"/>
<evidence type="ECO:0000313" key="4">
    <source>
        <dbReference type="EMBL" id="BAS28647.1"/>
    </source>
</evidence>
<dbReference type="InterPro" id="IPR011042">
    <property type="entry name" value="6-blade_b-propeller_TolB-like"/>
</dbReference>
<keyword evidence="5" id="KW-1185">Reference proteome</keyword>
<evidence type="ECO:0000256" key="2">
    <source>
        <dbReference type="SAM" id="MobiDB-lite"/>
    </source>
</evidence>
<organism evidence="4 5">
    <name type="scientific">Limnochorda pilosa</name>
    <dbReference type="NCBI Taxonomy" id="1555112"/>
    <lineage>
        <taxon>Bacteria</taxon>
        <taxon>Bacillati</taxon>
        <taxon>Bacillota</taxon>
        <taxon>Limnochordia</taxon>
        <taxon>Limnochordales</taxon>
        <taxon>Limnochordaceae</taxon>
        <taxon>Limnochorda</taxon>
    </lineage>
</organism>
<evidence type="ECO:0000256" key="1">
    <source>
        <dbReference type="ARBA" id="ARBA00009820"/>
    </source>
</evidence>
<dbReference type="SUPFAM" id="SSF82171">
    <property type="entry name" value="DPP6 N-terminal domain-like"/>
    <property type="match status" value="1"/>
</dbReference>
<sequence length="1023" mass="110628">MLMSPREARPRPARLPRRRAPRPAPVFLALLAFLLAAPALSQPAAAAARFTLETDHFYVHFDEGYEALAREAAAVAEQVHRELAPRVGHVPSEKTHLILLDATDMANGYTDPMLYPKVVVFPVYPTFFSPYGSGISPRLHQWMRFVILHEYAHALHLDMNEGVGKALATLFGRVPLLTTPMLDESYAFIEGFATYQETIADLGGRGRDPYYAMFLRAMVLDDDVLRLDQILGHYPLERWKPGANVYLYGYALWESMADRYGDDVLERFNRVFARTRSLDATFKEVLGTTPERFYQDWEARLTRTYRAQILELQAEGTTPAQPLGGRGYVPESPVASPDGRRVAYVTVNGPVAPALRLLELRPGAPRDRQLLAGVPLGPVAWSPDGKTLYYARVDVEDGRTLTDLYAYDLSTGREQRLTRGLRAFGPAPSPDGRRLVFTSRDALATRLLELDLVASPPAGPDSPALREVAPAEGERQLLASGWAPDGSWILVTSHETGGGSDLLRLDPASGQLEPLVVGSRARGGAGVVHENAQFTPDGRFILFDSDRSGVYALYAYEPASGRTFQVARTLTGLFDPTLVRDDVGPSLVAMEYTSRGYRLSRLPYDPSRWQPVDPAAPRVAVSLSPAALSSDPTGDASARPASRAASAAGAESVQGEVRPYSPWSSLRPRFWLPLMGMDEAGPQPGALTFGYDAYQEHAYTLMAGYGITSGRPTFLADYAGPLWGSRQAFWGIGGGQQTLLDPDGTQGTVRRDLYLDAGYSWPGIVAATSFSARAEIWEEQPVSSGGAPGPMEPGQALTVGVNRLRTWPVDARSFDLESGLTMTGLRTGAGWNRQGVLATLREKAALRWNLGRQSVDADLALGTSTLSDGFTVGASSDWLRGTDGAWTLNAAGPALEGRHAARFTVGLNGQLLRITRGMGTSQLFFDDVGGRLYLEGGAAWASLDGAPQARYGIGAETSLTAYVQYAIPLTLSVGVAVPVNTPDASTSVYLRLDVSDLLGAAGRLLQGTRPGGPSILGASPQGR</sequence>
<keyword evidence="3" id="KW-0732">Signal</keyword>
<dbReference type="Proteomes" id="UP000065807">
    <property type="component" value="Chromosome"/>
</dbReference>
<feature type="region of interest" description="Disordered" evidence="2">
    <location>
        <begin position="626"/>
        <end position="653"/>
    </location>
</feature>
<dbReference type="OrthoDB" id="108903at2"/>
<dbReference type="STRING" id="1555112.LIP_2818"/>
<feature type="compositionally biased region" description="Low complexity" evidence="2">
    <location>
        <begin position="626"/>
        <end position="652"/>
    </location>
</feature>
<dbReference type="KEGG" id="lpil:LIP_2818"/>
<dbReference type="EMBL" id="AP014924">
    <property type="protein sequence ID" value="BAS28647.1"/>
    <property type="molecule type" value="Genomic_DNA"/>
</dbReference>
<comment type="similarity">
    <text evidence="1">Belongs to the TolB family.</text>
</comment>
<dbReference type="Gene3D" id="2.120.10.30">
    <property type="entry name" value="TolB, C-terminal domain"/>
    <property type="match status" value="2"/>
</dbReference>
<evidence type="ECO:0000313" key="5">
    <source>
        <dbReference type="Proteomes" id="UP000065807"/>
    </source>
</evidence>
<reference evidence="5" key="1">
    <citation type="submission" date="2015-07" db="EMBL/GenBank/DDBJ databases">
        <title>Complete genome sequence and phylogenetic analysis of Limnochorda pilosa.</title>
        <authorList>
            <person name="Watanabe M."/>
            <person name="Kojima H."/>
            <person name="Fukui M."/>
        </authorList>
    </citation>
    <scope>NUCLEOTIDE SEQUENCE [LARGE SCALE GENOMIC DNA]</scope>
    <source>
        <strain evidence="5">HC45</strain>
    </source>
</reference>
<feature type="chain" id="PRO_5005487079" evidence="3">
    <location>
        <begin position="47"/>
        <end position="1023"/>
    </location>
</feature>
<name>A0A0K2SNT1_LIMPI</name>
<feature type="signal peptide" evidence="3">
    <location>
        <begin position="1"/>
        <end position="46"/>
    </location>
</feature>
<accession>A0A0K2SNT1</accession>
<proteinExistence type="inferred from homology"/>